<name>A0A553H520_9PSED</name>
<organism evidence="1 2">
    <name type="scientific">Pseudomonas mangiferae</name>
    <dbReference type="NCBI Taxonomy" id="2593654"/>
    <lineage>
        <taxon>Bacteria</taxon>
        <taxon>Pseudomonadati</taxon>
        <taxon>Pseudomonadota</taxon>
        <taxon>Gammaproteobacteria</taxon>
        <taxon>Pseudomonadales</taxon>
        <taxon>Pseudomonadaceae</taxon>
        <taxon>Pseudomonas</taxon>
    </lineage>
</organism>
<comment type="caution">
    <text evidence="1">The sequence shown here is derived from an EMBL/GenBank/DDBJ whole genome shotgun (WGS) entry which is preliminary data.</text>
</comment>
<gene>
    <name evidence="1" type="ORF">FM069_00425</name>
</gene>
<proteinExistence type="predicted"/>
<protein>
    <submittedName>
        <fullName evidence="1">Uncharacterized protein</fullName>
    </submittedName>
</protein>
<evidence type="ECO:0000313" key="2">
    <source>
        <dbReference type="Proteomes" id="UP000315235"/>
    </source>
</evidence>
<dbReference type="Proteomes" id="UP000315235">
    <property type="component" value="Unassembled WGS sequence"/>
</dbReference>
<sequence>MAPTFAASESERPPIGDKVMAYSGQQGLKVWTLRIGERSANQALVQIGGIDHDWNMRIQKMDVEKTAKDARYSTDVNGTKFVVLILRGDRGELHLPGENQDLALGYDDALSREGNAEYFLTDYLQQPAAK</sequence>
<evidence type="ECO:0000313" key="1">
    <source>
        <dbReference type="EMBL" id="TRX76865.1"/>
    </source>
</evidence>
<dbReference type="OrthoDB" id="761740at2"/>
<accession>A0A553H520</accession>
<keyword evidence="2" id="KW-1185">Reference proteome</keyword>
<reference evidence="1 2" key="1">
    <citation type="submission" date="2019-07" db="EMBL/GenBank/DDBJ databases">
        <title>Pseudomonas mangiferae sp. nov., isolated from bark of mango tree in Thailand.</title>
        <authorList>
            <person name="Srisuk N."/>
            <person name="Anurat P."/>
        </authorList>
    </citation>
    <scope>NUCLEOTIDE SEQUENCE [LARGE SCALE GENOMIC DNA]</scope>
    <source>
        <strain evidence="1 2">DMKU_BBB3-04</strain>
    </source>
</reference>
<dbReference type="AlphaFoldDB" id="A0A553H520"/>
<dbReference type="EMBL" id="VJOY01000001">
    <property type="protein sequence ID" value="TRX76865.1"/>
    <property type="molecule type" value="Genomic_DNA"/>
</dbReference>